<feature type="chain" id="PRO_5047238710" description="Secreted protein" evidence="2">
    <location>
        <begin position="20"/>
        <end position="141"/>
    </location>
</feature>
<proteinExistence type="predicted"/>
<dbReference type="EMBL" id="OW152818">
    <property type="protein sequence ID" value="CAH2071724.1"/>
    <property type="molecule type" value="Genomic_DNA"/>
</dbReference>
<evidence type="ECO:0000313" key="4">
    <source>
        <dbReference type="Proteomes" id="UP000837857"/>
    </source>
</evidence>
<evidence type="ECO:0000313" key="3">
    <source>
        <dbReference type="EMBL" id="CAH2071724.1"/>
    </source>
</evidence>
<keyword evidence="4" id="KW-1185">Reference proteome</keyword>
<feature type="non-terminal residue" evidence="3">
    <location>
        <position position="1"/>
    </location>
</feature>
<organism evidence="3 4">
    <name type="scientific">Iphiclides podalirius</name>
    <name type="common">scarce swallowtail</name>
    <dbReference type="NCBI Taxonomy" id="110791"/>
    <lineage>
        <taxon>Eukaryota</taxon>
        <taxon>Metazoa</taxon>
        <taxon>Ecdysozoa</taxon>
        <taxon>Arthropoda</taxon>
        <taxon>Hexapoda</taxon>
        <taxon>Insecta</taxon>
        <taxon>Pterygota</taxon>
        <taxon>Neoptera</taxon>
        <taxon>Endopterygota</taxon>
        <taxon>Lepidoptera</taxon>
        <taxon>Glossata</taxon>
        <taxon>Ditrysia</taxon>
        <taxon>Papilionoidea</taxon>
        <taxon>Papilionidae</taxon>
        <taxon>Papilioninae</taxon>
        <taxon>Iphiclides</taxon>
    </lineage>
</organism>
<evidence type="ECO:0000256" key="2">
    <source>
        <dbReference type="SAM" id="SignalP"/>
    </source>
</evidence>
<feature type="compositionally biased region" description="Polar residues" evidence="1">
    <location>
        <begin position="49"/>
        <end position="58"/>
    </location>
</feature>
<feature type="region of interest" description="Disordered" evidence="1">
    <location>
        <begin position="47"/>
        <end position="67"/>
    </location>
</feature>
<sequence>MHHARTSAFALLISRDTVATMIAGLAALPRHVPEILGLFRPTLRDHASSTRASETASPSLAPHNEPPLGVARLRPLGQSVSSLAWILSHFCAPKRAPRLHAAFVTGCNSVGYSDSAVWLPGLRLRCTEFIGVFLRKPRRRP</sequence>
<evidence type="ECO:0008006" key="5">
    <source>
        <dbReference type="Google" id="ProtNLM"/>
    </source>
</evidence>
<dbReference type="Proteomes" id="UP000837857">
    <property type="component" value="Chromosome 6"/>
</dbReference>
<evidence type="ECO:0000256" key="1">
    <source>
        <dbReference type="SAM" id="MobiDB-lite"/>
    </source>
</evidence>
<name>A0ABN8J2L1_9NEOP</name>
<keyword evidence="2" id="KW-0732">Signal</keyword>
<feature type="signal peptide" evidence="2">
    <location>
        <begin position="1"/>
        <end position="19"/>
    </location>
</feature>
<gene>
    <name evidence="3" type="ORF">IPOD504_LOCUS15245</name>
</gene>
<reference evidence="3" key="1">
    <citation type="submission" date="2022-03" db="EMBL/GenBank/DDBJ databases">
        <authorList>
            <person name="Martin H S."/>
        </authorList>
    </citation>
    <scope>NUCLEOTIDE SEQUENCE</scope>
</reference>
<protein>
    <recommendedName>
        <fullName evidence="5">Secreted protein</fullName>
    </recommendedName>
</protein>
<accession>A0ABN8J2L1</accession>